<keyword evidence="5" id="KW-0472">Membrane</keyword>
<evidence type="ECO:0000313" key="8">
    <source>
        <dbReference type="EMBL" id="HEN40783.1"/>
    </source>
</evidence>
<sequence length="246" mass="28515">MRAIFIADAHLRHEGDENYRLLMEFLAELRGTIDTLYILGDLFEFWIGYDPVPFTHYLPILDHLRNLAESGTKIVYLEGNHDFHMGPFFTETLGARVHPGPAIVTIEGKRVCLCHGDEVNRRDYPYRLLRFILHSPLVRMATRFVPPAIACRIADRMSRGSRKNHGRRRHRWDYPALLRAFAARRFREGCDVVVSGHFHIPFRDEADGKVLLSLGDWLTHYTYGEWRDGVVSLLRYRDRGPGTGGR</sequence>
<keyword evidence="3" id="KW-0479">Metal-binding</keyword>
<evidence type="ECO:0000256" key="3">
    <source>
        <dbReference type="ARBA" id="ARBA00022723"/>
    </source>
</evidence>
<dbReference type="GO" id="GO:0009245">
    <property type="term" value="P:lipid A biosynthetic process"/>
    <property type="evidence" value="ECO:0007669"/>
    <property type="project" value="TreeGrafter"/>
</dbReference>
<dbReference type="InterPro" id="IPR004843">
    <property type="entry name" value="Calcineurin-like_PHP"/>
</dbReference>
<dbReference type="Pfam" id="PF00149">
    <property type="entry name" value="Metallophos"/>
    <property type="match status" value="1"/>
</dbReference>
<dbReference type="GO" id="GO:0046872">
    <property type="term" value="F:metal ion binding"/>
    <property type="evidence" value="ECO:0007669"/>
    <property type="project" value="UniProtKB-KW"/>
</dbReference>
<dbReference type="EMBL" id="DSOV01000001">
    <property type="protein sequence ID" value="HEN40783.1"/>
    <property type="molecule type" value="Genomic_DNA"/>
</dbReference>
<evidence type="ECO:0000256" key="1">
    <source>
        <dbReference type="ARBA" id="ARBA00022475"/>
    </source>
</evidence>
<dbReference type="GO" id="GO:0016020">
    <property type="term" value="C:membrane"/>
    <property type="evidence" value="ECO:0007669"/>
    <property type="project" value="GOC"/>
</dbReference>
<feature type="domain" description="Calcineurin-like phosphoesterase" evidence="7">
    <location>
        <begin position="1"/>
        <end position="201"/>
    </location>
</feature>
<evidence type="ECO:0000256" key="6">
    <source>
        <dbReference type="ARBA" id="ARBA00023211"/>
    </source>
</evidence>
<proteinExistence type="predicted"/>
<gene>
    <name evidence="8" type="ORF">ENQ87_00170</name>
</gene>
<dbReference type="Gene3D" id="3.60.21.10">
    <property type="match status" value="1"/>
</dbReference>
<protein>
    <submittedName>
        <fullName evidence="8">UDP-2,3-diacylglucosamine diphosphatase</fullName>
    </submittedName>
</protein>
<comment type="caution">
    <text evidence="8">The sequence shown here is derived from an EMBL/GenBank/DDBJ whole genome shotgun (WGS) entry which is preliminary data.</text>
</comment>
<dbReference type="PANTHER" id="PTHR34990">
    <property type="entry name" value="UDP-2,3-DIACYLGLUCOSAMINE HYDROLASE-RELATED"/>
    <property type="match status" value="1"/>
</dbReference>
<keyword evidence="6" id="KW-0464">Manganese</keyword>
<evidence type="ECO:0000256" key="4">
    <source>
        <dbReference type="ARBA" id="ARBA00022801"/>
    </source>
</evidence>
<evidence type="ECO:0000256" key="2">
    <source>
        <dbReference type="ARBA" id="ARBA00022519"/>
    </source>
</evidence>
<dbReference type="GO" id="GO:0008758">
    <property type="term" value="F:UDP-2,3-diacylglucosamine hydrolase activity"/>
    <property type="evidence" value="ECO:0007669"/>
    <property type="project" value="TreeGrafter"/>
</dbReference>
<keyword evidence="1" id="KW-1003">Cell membrane</keyword>
<organism evidence="8">
    <name type="scientific">Geobacter metallireducens</name>
    <dbReference type="NCBI Taxonomy" id="28232"/>
    <lineage>
        <taxon>Bacteria</taxon>
        <taxon>Pseudomonadati</taxon>
        <taxon>Thermodesulfobacteriota</taxon>
        <taxon>Desulfuromonadia</taxon>
        <taxon>Geobacterales</taxon>
        <taxon>Geobacteraceae</taxon>
        <taxon>Geobacter</taxon>
    </lineage>
</organism>
<evidence type="ECO:0000259" key="7">
    <source>
        <dbReference type="Pfam" id="PF00149"/>
    </source>
</evidence>
<reference evidence="8" key="1">
    <citation type="journal article" date="2020" name="mSystems">
        <title>Genome- and Community-Level Interaction Insights into Carbon Utilization and Element Cycling Functions of Hydrothermarchaeota in Hydrothermal Sediment.</title>
        <authorList>
            <person name="Zhou Z."/>
            <person name="Liu Y."/>
            <person name="Xu W."/>
            <person name="Pan J."/>
            <person name="Luo Z.H."/>
            <person name="Li M."/>
        </authorList>
    </citation>
    <scope>NUCLEOTIDE SEQUENCE [LARGE SCALE GENOMIC DNA]</scope>
    <source>
        <strain evidence="8">SpSt-349</strain>
    </source>
</reference>
<evidence type="ECO:0000256" key="5">
    <source>
        <dbReference type="ARBA" id="ARBA00023136"/>
    </source>
</evidence>
<keyword evidence="4" id="KW-0378">Hydrolase</keyword>
<keyword evidence="2" id="KW-0997">Cell inner membrane</keyword>
<dbReference type="PANTHER" id="PTHR34990:SF1">
    <property type="entry name" value="UDP-2,3-DIACYLGLUCOSAMINE HYDROLASE"/>
    <property type="match status" value="1"/>
</dbReference>
<dbReference type="InterPro" id="IPR043461">
    <property type="entry name" value="LpxH-like"/>
</dbReference>
<dbReference type="AlphaFoldDB" id="A0A831XJZ4"/>
<name>A0A831XJZ4_GEOME</name>
<dbReference type="CDD" id="cd07398">
    <property type="entry name" value="MPP_YbbF-LpxH"/>
    <property type="match status" value="1"/>
</dbReference>
<dbReference type="SUPFAM" id="SSF56300">
    <property type="entry name" value="Metallo-dependent phosphatases"/>
    <property type="match status" value="1"/>
</dbReference>
<dbReference type="InterPro" id="IPR029052">
    <property type="entry name" value="Metallo-depent_PP-like"/>
</dbReference>
<accession>A0A831XJZ4</accession>